<gene>
    <name evidence="3" type="ORF">BB347_00885</name>
    <name evidence="4" type="ORF">SAMN05421809_0887</name>
</gene>
<dbReference type="InterPro" id="IPR012245">
    <property type="entry name" value="MoaB"/>
</dbReference>
<protein>
    <submittedName>
        <fullName evidence="3 4">Molybdenum cofactor biosynthesis protein</fullName>
    </submittedName>
</protein>
<dbReference type="Proteomes" id="UP000185687">
    <property type="component" value="Unassembled WGS sequence"/>
</dbReference>
<organism evidence="4 5">
    <name type="scientific">Natronorubrum daqingense</name>
    <dbReference type="NCBI Taxonomy" id="588898"/>
    <lineage>
        <taxon>Archaea</taxon>
        <taxon>Methanobacteriati</taxon>
        <taxon>Methanobacteriota</taxon>
        <taxon>Stenosarchaea group</taxon>
        <taxon>Halobacteria</taxon>
        <taxon>Halobacteriales</taxon>
        <taxon>Natrialbaceae</taxon>
        <taxon>Natronorubrum</taxon>
    </lineage>
</organism>
<dbReference type="RefSeq" id="WP_076579379.1">
    <property type="nucleotide sequence ID" value="NZ_CP019327.1"/>
</dbReference>
<evidence type="ECO:0000313" key="5">
    <source>
        <dbReference type="Proteomes" id="UP000185687"/>
    </source>
</evidence>
<evidence type="ECO:0000313" key="4">
    <source>
        <dbReference type="EMBL" id="SIR29363.1"/>
    </source>
</evidence>
<dbReference type="Proteomes" id="UP000187321">
    <property type="component" value="Chromosome"/>
</dbReference>
<feature type="domain" description="MoaB/Mog" evidence="2">
    <location>
        <begin position="32"/>
        <end position="176"/>
    </location>
</feature>
<dbReference type="GO" id="GO:0005829">
    <property type="term" value="C:cytosol"/>
    <property type="evidence" value="ECO:0007669"/>
    <property type="project" value="TreeGrafter"/>
</dbReference>
<dbReference type="STRING" id="588898.BB347_00885"/>
<dbReference type="KEGG" id="hda:BB347_00885"/>
<dbReference type="PANTHER" id="PTHR43232">
    <property type="entry name" value="MOLYBDENUM COFACTOR BIOSYNTHESIS PROTEIN B"/>
    <property type="match status" value="1"/>
</dbReference>
<feature type="region of interest" description="Disordered" evidence="1">
    <location>
        <begin position="184"/>
        <end position="219"/>
    </location>
</feature>
<feature type="region of interest" description="Disordered" evidence="1">
    <location>
        <begin position="1"/>
        <end position="28"/>
    </location>
</feature>
<evidence type="ECO:0000259" key="2">
    <source>
        <dbReference type="SMART" id="SM00852"/>
    </source>
</evidence>
<dbReference type="Gene3D" id="3.40.980.10">
    <property type="entry name" value="MoaB/Mog-like domain"/>
    <property type="match status" value="1"/>
</dbReference>
<name>A0A1N6ZR51_9EURY</name>
<feature type="compositionally biased region" description="Basic and acidic residues" evidence="1">
    <location>
        <begin position="1"/>
        <end position="22"/>
    </location>
</feature>
<accession>A0A1N6ZR51</accession>
<dbReference type="SUPFAM" id="SSF53218">
    <property type="entry name" value="Molybdenum cofactor biosynthesis proteins"/>
    <property type="match status" value="1"/>
</dbReference>
<dbReference type="OrthoDB" id="205337at2157"/>
<dbReference type="InterPro" id="IPR036425">
    <property type="entry name" value="MoaB/Mog-like_dom_sf"/>
</dbReference>
<dbReference type="EMBL" id="CP019327">
    <property type="protein sequence ID" value="APX95275.1"/>
    <property type="molecule type" value="Genomic_DNA"/>
</dbReference>
<dbReference type="AlphaFoldDB" id="A0A1N6ZR51"/>
<dbReference type="InterPro" id="IPR001453">
    <property type="entry name" value="MoaB/Mog_dom"/>
</dbReference>
<dbReference type="Pfam" id="PF00994">
    <property type="entry name" value="MoCF_biosynth"/>
    <property type="match status" value="1"/>
</dbReference>
<dbReference type="EMBL" id="FTNP01000001">
    <property type="protein sequence ID" value="SIR29363.1"/>
    <property type="molecule type" value="Genomic_DNA"/>
</dbReference>
<evidence type="ECO:0000256" key="1">
    <source>
        <dbReference type="SAM" id="MobiDB-lite"/>
    </source>
</evidence>
<dbReference type="PANTHER" id="PTHR43232:SF2">
    <property type="entry name" value="MOLYBDENUM COFACTOR BIOSYNTHESIS PROTEIN B"/>
    <property type="match status" value="1"/>
</dbReference>
<keyword evidence="5" id="KW-1185">Reference proteome</keyword>
<reference evidence="4 5" key="2">
    <citation type="submission" date="2017-01" db="EMBL/GenBank/DDBJ databases">
        <authorList>
            <person name="Mah S.A."/>
            <person name="Swanson W.J."/>
            <person name="Moy G.W."/>
            <person name="Vacquier V.D."/>
        </authorList>
    </citation>
    <scope>NUCLEOTIDE SEQUENCE [LARGE SCALE GENOMIC DNA]</scope>
    <source>
        <strain evidence="4 5">CGMCC 1.8909</strain>
    </source>
</reference>
<dbReference type="GO" id="GO:0006777">
    <property type="term" value="P:Mo-molybdopterin cofactor biosynthetic process"/>
    <property type="evidence" value="ECO:0007669"/>
    <property type="project" value="InterPro"/>
</dbReference>
<dbReference type="SMART" id="SM00852">
    <property type="entry name" value="MoCF_biosynth"/>
    <property type="match status" value="1"/>
</dbReference>
<reference evidence="3 6" key="1">
    <citation type="submission" date="2017-01" db="EMBL/GenBank/DDBJ databases">
        <title>Complete genome sequence of Haloterrigena daqingensis type strain (JX313T).</title>
        <authorList>
            <person name="Shuang W."/>
        </authorList>
    </citation>
    <scope>NUCLEOTIDE SEQUENCE [LARGE SCALE GENOMIC DNA]</scope>
    <source>
        <strain evidence="3 6">JX313</strain>
    </source>
</reference>
<evidence type="ECO:0000313" key="6">
    <source>
        <dbReference type="Proteomes" id="UP000187321"/>
    </source>
</evidence>
<sequence>MADSDSSRREESEHGRGTRDAENADGPQLCAGVVTISTDRTLESDAAGGAIVTALKKGGHEVATREHVGADLDRVQGTVSRLIDRDDVEIVVTAGATSVEPDDIAIEAIRPLLGKELPAFADVFTSLSFDNVGTRVIAARPLAGVADGVPVFCLPGNEDAARLGAEEILLPEVTHLVSLAREELEETRWTSDDEDADANGAVDTADADAETTDHENGEH</sequence>
<evidence type="ECO:0000313" key="3">
    <source>
        <dbReference type="EMBL" id="APX95275.1"/>
    </source>
</evidence>
<dbReference type="GeneID" id="30954454"/>
<proteinExistence type="predicted"/>